<organism evidence="1 2">
    <name type="scientific">Cetraspora pellucida</name>
    <dbReference type="NCBI Taxonomy" id="1433469"/>
    <lineage>
        <taxon>Eukaryota</taxon>
        <taxon>Fungi</taxon>
        <taxon>Fungi incertae sedis</taxon>
        <taxon>Mucoromycota</taxon>
        <taxon>Glomeromycotina</taxon>
        <taxon>Glomeromycetes</taxon>
        <taxon>Diversisporales</taxon>
        <taxon>Gigasporaceae</taxon>
        <taxon>Cetraspora</taxon>
    </lineage>
</organism>
<name>A0A9N9KHS6_9GLOM</name>
<comment type="caution">
    <text evidence="1">The sequence shown here is derived from an EMBL/GenBank/DDBJ whole genome shotgun (WGS) entry which is preliminary data.</text>
</comment>
<dbReference type="Proteomes" id="UP000789759">
    <property type="component" value="Unassembled WGS sequence"/>
</dbReference>
<proteinExistence type="predicted"/>
<gene>
    <name evidence="1" type="ORF">CPELLU_LOCUS20574</name>
</gene>
<feature type="non-terminal residue" evidence="1">
    <location>
        <position position="49"/>
    </location>
</feature>
<protein>
    <submittedName>
        <fullName evidence="1">3537_t:CDS:1</fullName>
    </submittedName>
</protein>
<evidence type="ECO:0000313" key="2">
    <source>
        <dbReference type="Proteomes" id="UP000789759"/>
    </source>
</evidence>
<feature type="non-terminal residue" evidence="1">
    <location>
        <position position="1"/>
    </location>
</feature>
<dbReference type="EMBL" id="CAJVQA010063565">
    <property type="protein sequence ID" value="CAG8830185.1"/>
    <property type="molecule type" value="Genomic_DNA"/>
</dbReference>
<evidence type="ECO:0000313" key="1">
    <source>
        <dbReference type="EMBL" id="CAG8830185.1"/>
    </source>
</evidence>
<dbReference type="AlphaFoldDB" id="A0A9N9KHS6"/>
<keyword evidence="2" id="KW-1185">Reference proteome</keyword>
<sequence length="49" mass="5665">AYDSLISYLQEFKLDNSSASTNSDYQILTSTWTFPFAMTKVKHKSKSKR</sequence>
<accession>A0A9N9KHS6</accession>
<reference evidence="1" key="1">
    <citation type="submission" date="2021-06" db="EMBL/GenBank/DDBJ databases">
        <authorList>
            <person name="Kallberg Y."/>
            <person name="Tangrot J."/>
            <person name="Rosling A."/>
        </authorList>
    </citation>
    <scope>NUCLEOTIDE SEQUENCE</scope>
    <source>
        <strain evidence="1">FL966</strain>
    </source>
</reference>